<dbReference type="Pfam" id="PF23214">
    <property type="entry name" value="SH3_CYT4"/>
    <property type="match status" value="1"/>
</dbReference>
<accession>A0A5N7BYR0</accession>
<dbReference type="Proteomes" id="UP000326877">
    <property type="component" value="Unassembled WGS sequence"/>
</dbReference>
<dbReference type="SMART" id="SM00955">
    <property type="entry name" value="RNB"/>
    <property type="match status" value="1"/>
</dbReference>
<dbReference type="GO" id="GO:0000932">
    <property type="term" value="C:P-body"/>
    <property type="evidence" value="ECO:0007669"/>
    <property type="project" value="TreeGrafter"/>
</dbReference>
<name>A0A5N7BYR0_PETAA</name>
<dbReference type="Pfam" id="PF23216">
    <property type="entry name" value="WHD_CYT4"/>
    <property type="match status" value="1"/>
</dbReference>
<dbReference type="PANTHER" id="PTHR23355">
    <property type="entry name" value="RIBONUCLEASE"/>
    <property type="match status" value="1"/>
</dbReference>
<dbReference type="InterPro" id="IPR012340">
    <property type="entry name" value="NA-bd_OB-fold"/>
</dbReference>
<proteinExistence type="predicted"/>
<reference evidence="2" key="1">
    <citation type="submission" date="2019-04" db="EMBL/GenBank/DDBJ databases">
        <title>Friends and foes A comparative genomics studyof 23 Aspergillus species from section Flavi.</title>
        <authorList>
            <consortium name="DOE Joint Genome Institute"/>
            <person name="Kjaerbolling I."/>
            <person name="Vesth T."/>
            <person name="Frisvad J.C."/>
            <person name="Nybo J.L."/>
            <person name="Theobald S."/>
            <person name="Kildgaard S."/>
            <person name="Isbrandt T."/>
            <person name="Kuo A."/>
            <person name="Sato A."/>
            <person name="Lyhne E.K."/>
            <person name="Kogle M.E."/>
            <person name="Wiebenga A."/>
            <person name="Kun R.S."/>
            <person name="Lubbers R.J."/>
            <person name="Makela M.R."/>
            <person name="Barry K."/>
            <person name="Chovatia M."/>
            <person name="Clum A."/>
            <person name="Daum C."/>
            <person name="Haridas S."/>
            <person name="He G."/>
            <person name="LaButti K."/>
            <person name="Lipzen A."/>
            <person name="Mondo S."/>
            <person name="Riley R."/>
            <person name="Salamov A."/>
            <person name="Simmons B.A."/>
            <person name="Magnuson J.K."/>
            <person name="Henrissat B."/>
            <person name="Mortensen U.H."/>
            <person name="Larsen T.O."/>
            <person name="Devries R.P."/>
            <person name="Grigoriev I.V."/>
            <person name="Machida M."/>
            <person name="Baker S.E."/>
            <person name="Andersen M.R."/>
        </authorList>
    </citation>
    <scope>NUCLEOTIDE SEQUENCE [LARGE SCALE GENOMIC DNA]</scope>
    <source>
        <strain evidence="2">IBT 14317</strain>
    </source>
</reference>
<dbReference type="InterPro" id="IPR001900">
    <property type="entry name" value="RNase_II/R"/>
</dbReference>
<dbReference type="InterPro" id="IPR056624">
    <property type="entry name" value="WH_CYT4"/>
</dbReference>
<dbReference type="GO" id="GO:0006402">
    <property type="term" value="P:mRNA catabolic process"/>
    <property type="evidence" value="ECO:0007669"/>
    <property type="project" value="TreeGrafter"/>
</dbReference>
<gene>
    <name evidence="2" type="ORF">BDV23DRAFT_162107</name>
</gene>
<dbReference type="Pfam" id="PF00773">
    <property type="entry name" value="RNB"/>
    <property type="match status" value="1"/>
</dbReference>
<evidence type="ECO:0000313" key="2">
    <source>
        <dbReference type="EMBL" id="KAE8386982.1"/>
    </source>
</evidence>
<evidence type="ECO:0000259" key="1">
    <source>
        <dbReference type="SMART" id="SM00955"/>
    </source>
</evidence>
<dbReference type="OrthoDB" id="2285229at2759"/>
<dbReference type="GO" id="GO:0000175">
    <property type="term" value="F:3'-5'-RNA exonuclease activity"/>
    <property type="evidence" value="ECO:0007669"/>
    <property type="project" value="TreeGrafter"/>
</dbReference>
<organism evidence="2">
    <name type="scientific">Petromyces alliaceus</name>
    <name type="common">Aspergillus alliaceus</name>
    <dbReference type="NCBI Taxonomy" id="209559"/>
    <lineage>
        <taxon>Eukaryota</taxon>
        <taxon>Fungi</taxon>
        <taxon>Dikarya</taxon>
        <taxon>Ascomycota</taxon>
        <taxon>Pezizomycotina</taxon>
        <taxon>Eurotiomycetes</taxon>
        <taxon>Eurotiomycetidae</taxon>
        <taxon>Eurotiales</taxon>
        <taxon>Aspergillaceae</taxon>
        <taxon>Aspergillus</taxon>
        <taxon>Aspergillus subgen. Circumdati</taxon>
    </lineage>
</organism>
<dbReference type="InterPro" id="IPR050180">
    <property type="entry name" value="RNR_Ribonuclease"/>
</dbReference>
<sequence>MSLTLLRGRVSQSVAEVHILKRNRSTNSICGNVSRFRSLHQRQRNRSVRYFSELKSPPTQDLLRSPTSIEDIRLKSEFEENKDIREYLRKWQESHPNVLDPVRGPGTTNTLDASAPWIGNMLNDHREAFDAGSDALRETDEDVSDFENLANEGEGMHEFLEPGDLVALSSVEGILSLAIYVRSVSKQQQFYTERGKWRIAFAKDLDFVVKGFAPRDLVAPLLPHFPDAVAQLSMEMQSAIEGGVPRPTGAPLLQMINEFHEQVHEFYQANAYRLDHLHEIVADEEKKLEFNLEDLTCKALGITQDQLDDRILFAVHRAVRRNSFLIENDRSSIFTNHYFVQPRRIATVLDTVITWVHEHQEYLIRAVTGNDVPNLKDHPMQQFIQKAQRLIRLSRKVRSPTILSCVGPTAQRYQPGQDGKPLVYREVLTEQFSYSDRMIIEYLQLWCIPPRRMTSGILRSAGSHIMRATGMYTSLDTNAGSAALFLQELGVIAPWENLRLLDQNLALPGHGISGHSDRMWADIQQACEKLNSEGITDKMEGIRTDFGDLPVYCVDDPGAQEIDDGVSLERIPGSDDTFWIRIHVANPSAFVNPDELIMEYAASRVQTLYAPERTYPMLPSTLTQEHFSLAPGRPTLTFSAKMNLQGEILDTNVVNGIVRNVIYITHDKLRGLFEPESQEPLEPLTVGGKFFSEPTRNNLRETLSSEDEESFHTLRKLMLAFREHRRRNGAMEWPSPMDTPVSMTAGNASLKPYNMQVTEGRYILGDPIIQLRPRNVDPHEVPDLTKRNLISTLMNLACHISGKWCADRNIPVVFDGTFYHPEYPKLTSSNMSEYGGKTWLQLAAPKGVSSSSPSHHAPLGLDTYVKSTSPLRRYTDVMAHYQIEAALCFEHEHGRRFDATTDGSVLPFSREDVDNYISQSRWKRSRLRDVDVASKQFWACMLLFRAFYFGECRLPETFACLVHKPYNATAMVGSQFAQGHAGIITSLGVRCQIVTPPDISNVDILSVVEAKITAVDLSRMLVIMETTRLIKPFERVGEWR</sequence>
<dbReference type="InterPro" id="IPR056625">
    <property type="entry name" value="SH3_CYT4"/>
</dbReference>
<feature type="domain" description="RNB" evidence="1">
    <location>
        <begin position="543"/>
        <end position="889"/>
    </location>
</feature>
<dbReference type="PANTHER" id="PTHR23355:SF65">
    <property type="entry name" value="EXORIBONUCLEASE CYT-4, PUTATIVE (AFU_ORTHOLOGUE AFUA_7G01550)-RELATED"/>
    <property type="match status" value="1"/>
</dbReference>
<dbReference type="SUPFAM" id="SSF50249">
    <property type="entry name" value="Nucleic acid-binding proteins"/>
    <property type="match status" value="1"/>
</dbReference>
<dbReference type="EMBL" id="ML735301">
    <property type="protein sequence ID" value="KAE8386982.1"/>
    <property type="molecule type" value="Genomic_DNA"/>
</dbReference>
<dbReference type="GO" id="GO:0003723">
    <property type="term" value="F:RNA binding"/>
    <property type="evidence" value="ECO:0007669"/>
    <property type="project" value="InterPro"/>
</dbReference>
<protein>
    <recommendedName>
        <fullName evidence="1">RNB domain-containing protein</fullName>
    </recommendedName>
</protein>
<dbReference type="AlphaFoldDB" id="A0A5N7BYR0"/>